<dbReference type="EMBL" id="CP123390">
    <property type="protein sequence ID" value="XCC97945.1"/>
    <property type="molecule type" value="Genomic_DNA"/>
</dbReference>
<keyword evidence="1" id="KW-0614">Plasmid</keyword>
<sequence length="89" mass="9993">MSPEKMKAFLDEFALLSEKHGIEVTFHCGRLAYVPLSDWFEGYDAFATRPFGGGDLWAEGRCRGTDCVESVNPAKISQHERLMILGRKA</sequence>
<accession>A0AAU8AVB0</accession>
<organism evidence="1">
    <name type="scientific">Alloyangia sp. H15</name>
    <dbReference type="NCBI Taxonomy" id="3029062"/>
    <lineage>
        <taxon>Bacteria</taxon>
        <taxon>Pseudomonadati</taxon>
        <taxon>Pseudomonadota</taxon>
        <taxon>Alphaproteobacteria</taxon>
        <taxon>Rhodobacterales</taxon>
        <taxon>Roseobacteraceae</taxon>
        <taxon>Alloyangia</taxon>
    </lineage>
</organism>
<gene>
    <name evidence="1" type="ORF">PVT71_28610</name>
</gene>
<dbReference type="AlphaFoldDB" id="A0AAU8AVB0"/>
<evidence type="ECO:0000313" key="1">
    <source>
        <dbReference type="EMBL" id="XCC97945.1"/>
    </source>
</evidence>
<name>A0AAU8AVB0_9RHOB</name>
<geneLocation type="plasmid" evidence="1">
    <name>unnamed5</name>
</geneLocation>
<dbReference type="RefSeq" id="WP_353476822.1">
    <property type="nucleotide sequence ID" value="NZ_CP123390.1"/>
</dbReference>
<protein>
    <submittedName>
        <fullName evidence="1">Uncharacterized protein</fullName>
    </submittedName>
</protein>
<reference evidence="1" key="1">
    <citation type="submission" date="2023-02" db="EMBL/GenBank/DDBJ databases">
        <title>Description and genomic characterization of Salipiger bruguierae sp. nov., isolated from the sediment of mangrove plant Bruguiera sexangula.</title>
        <authorList>
            <person name="Long M."/>
        </authorList>
    </citation>
    <scope>NUCLEOTIDE SEQUENCE</scope>
    <source>
        <strain evidence="1">H15</strain>
        <plasmid evidence="1">unnamed5</plasmid>
    </source>
</reference>
<proteinExistence type="predicted"/>